<evidence type="ECO:0000313" key="1">
    <source>
        <dbReference type="EMBL" id="XFD40336.1"/>
    </source>
</evidence>
<sequence length="237" mass="26820">MIEPAIQELFDNAKKITFLTGAGVSTPSGIPDYRSKNGLYTSQHTDRPAEYYLSIDCLRQEPEVFYDFMIHNMYYPDAQPNVIHQRQSEFTKKRDAMVITQNIDGLYQKADTKSLVEFHGTLFDVYCLKCGKHVDYHEYLNDMHHENCGGILRPNIVLYGEGLNGENISRSIAAVSTSDLLVVVGTSMKVYPFAGLIDYRLNSAKVVVVNQEVLDLGFPITMVKTNATNFFEDLQVN</sequence>
<accession>A0ACD5DGI8</accession>
<proteinExistence type="predicted"/>
<keyword evidence="1" id="KW-0808">Transferase</keyword>
<gene>
    <name evidence="1" type="ORF">O0236_003235</name>
</gene>
<dbReference type="EMBL" id="CP168151">
    <property type="protein sequence ID" value="XFD40336.1"/>
    <property type="molecule type" value="Genomic_DNA"/>
</dbReference>
<protein>
    <submittedName>
        <fullName evidence="1">NAD-dependent protein deacylase</fullName>
        <ecNumber evidence="1">2.3.1.286</ecNumber>
    </submittedName>
</protein>
<dbReference type="Proteomes" id="UP001149860">
    <property type="component" value="Chromosome"/>
</dbReference>
<keyword evidence="2" id="KW-1185">Reference proteome</keyword>
<organism evidence="1 2">
    <name type="scientific">Lentilactobacillus terminaliae</name>
    <dbReference type="NCBI Taxonomy" id="3003483"/>
    <lineage>
        <taxon>Bacteria</taxon>
        <taxon>Bacillati</taxon>
        <taxon>Bacillota</taxon>
        <taxon>Bacilli</taxon>
        <taxon>Lactobacillales</taxon>
        <taxon>Lactobacillaceae</taxon>
        <taxon>Lentilactobacillus</taxon>
    </lineage>
</organism>
<reference evidence="1" key="1">
    <citation type="submission" date="2024-08" db="EMBL/GenBank/DDBJ databases">
        <title>Lentilactobacillus sp. nov., isolated from tree bark.</title>
        <authorList>
            <person name="Phuengjayaem S."/>
            <person name="Tanasupawat S."/>
        </authorList>
    </citation>
    <scope>NUCLEOTIDE SEQUENCE</scope>
    <source>
        <strain evidence="1">SPB1-3</strain>
    </source>
</reference>
<evidence type="ECO:0000313" key="2">
    <source>
        <dbReference type="Proteomes" id="UP001149860"/>
    </source>
</evidence>
<name>A0ACD5DGI8_9LACO</name>
<dbReference type="EC" id="2.3.1.286" evidence="1"/>
<keyword evidence="1" id="KW-0012">Acyltransferase</keyword>